<dbReference type="InterPro" id="IPR018114">
    <property type="entry name" value="TRYPSIN_HIS"/>
</dbReference>
<reference evidence="4 5" key="1">
    <citation type="submission" date="2014-03" db="EMBL/GenBank/DDBJ databases">
        <title>Draft genome of the hookworm Oesophagostomum dentatum.</title>
        <authorList>
            <person name="Mitreva M."/>
        </authorList>
    </citation>
    <scope>NUCLEOTIDE SEQUENCE [LARGE SCALE GENOMIC DNA]</scope>
    <source>
        <strain evidence="4 5">OD-Hann</strain>
    </source>
</reference>
<dbReference type="InterPro" id="IPR001254">
    <property type="entry name" value="Trypsin_dom"/>
</dbReference>
<dbReference type="GO" id="GO:0006508">
    <property type="term" value="P:proteolysis"/>
    <property type="evidence" value="ECO:0007669"/>
    <property type="project" value="InterPro"/>
</dbReference>
<feature type="domain" description="Peptidase S1" evidence="3">
    <location>
        <begin position="4"/>
        <end position="129"/>
    </location>
</feature>
<gene>
    <name evidence="4" type="ORF">OESDEN_07596</name>
</gene>
<evidence type="ECO:0000313" key="5">
    <source>
        <dbReference type="Proteomes" id="UP000053660"/>
    </source>
</evidence>
<evidence type="ECO:0000256" key="1">
    <source>
        <dbReference type="ARBA" id="ARBA00023157"/>
    </source>
</evidence>
<keyword evidence="5" id="KW-1185">Reference proteome</keyword>
<keyword evidence="1" id="KW-1015">Disulfide bond</keyword>
<evidence type="ECO:0000313" key="4">
    <source>
        <dbReference type="EMBL" id="KHJ92516.1"/>
    </source>
</evidence>
<dbReference type="AlphaFoldDB" id="A0A0B1T8N0"/>
<accession>A0A0B1T8N0</accession>
<dbReference type="PRINTS" id="PR00722">
    <property type="entry name" value="CHYMOTRYPSIN"/>
</dbReference>
<dbReference type="EMBL" id="KN551310">
    <property type="protein sequence ID" value="KHJ92516.1"/>
    <property type="molecule type" value="Genomic_DNA"/>
</dbReference>
<dbReference type="InterPro" id="IPR001314">
    <property type="entry name" value="Peptidase_S1A"/>
</dbReference>
<dbReference type="PROSITE" id="PS00134">
    <property type="entry name" value="TRYPSIN_HIS"/>
    <property type="match status" value="1"/>
</dbReference>
<proteinExistence type="inferred from homology"/>
<comment type="similarity">
    <text evidence="2">Belongs to the peptidase S1 family. CLIP subfamily.</text>
</comment>
<dbReference type="InterPro" id="IPR009003">
    <property type="entry name" value="Peptidase_S1_PA"/>
</dbReference>
<dbReference type="Proteomes" id="UP000053660">
    <property type="component" value="Unassembled WGS sequence"/>
</dbReference>
<protein>
    <recommendedName>
        <fullName evidence="3">Peptidase S1 domain-containing protein</fullName>
    </recommendedName>
</protein>
<dbReference type="InterPro" id="IPR043504">
    <property type="entry name" value="Peptidase_S1_PA_chymotrypsin"/>
</dbReference>
<dbReference type="Gene3D" id="2.40.10.10">
    <property type="entry name" value="Trypsin-like serine proteases"/>
    <property type="match status" value="1"/>
</dbReference>
<evidence type="ECO:0000259" key="3">
    <source>
        <dbReference type="Pfam" id="PF00089"/>
    </source>
</evidence>
<dbReference type="OrthoDB" id="5865181at2759"/>
<organism evidence="4 5">
    <name type="scientific">Oesophagostomum dentatum</name>
    <name type="common">Nodular worm</name>
    <dbReference type="NCBI Taxonomy" id="61180"/>
    <lineage>
        <taxon>Eukaryota</taxon>
        <taxon>Metazoa</taxon>
        <taxon>Ecdysozoa</taxon>
        <taxon>Nematoda</taxon>
        <taxon>Chromadorea</taxon>
        <taxon>Rhabditida</taxon>
        <taxon>Rhabditina</taxon>
        <taxon>Rhabditomorpha</taxon>
        <taxon>Strongyloidea</taxon>
        <taxon>Strongylidae</taxon>
        <taxon>Oesophagostomum</taxon>
    </lineage>
</organism>
<name>A0A0B1T8N0_OESDE</name>
<sequence>MMSICSGALISSRHVLTAAHCVIDFDGEQYADVCEREEEFRAYGRTRDPSGFFVYLGSKCSVPSMCNYPHKAAKILVHEHWGKCDSSNDLAIIELAHGADPKEAYPICMPISDTKLTETLKAAGIGSDRKFLVFRMYS</sequence>
<dbReference type="GO" id="GO:0004252">
    <property type="term" value="F:serine-type endopeptidase activity"/>
    <property type="evidence" value="ECO:0007669"/>
    <property type="project" value="InterPro"/>
</dbReference>
<dbReference type="Pfam" id="PF00089">
    <property type="entry name" value="Trypsin"/>
    <property type="match status" value="1"/>
</dbReference>
<evidence type="ECO:0000256" key="2">
    <source>
        <dbReference type="ARBA" id="ARBA00024195"/>
    </source>
</evidence>
<dbReference type="InterPro" id="IPR051487">
    <property type="entry name" value="Ser/Thr_Proteases_Immune/Dev"/>
</dbReference>
<dbReference type="SUPFAM" id="SSF50494">
    <property type="entry name" value="Trypsin-like serine proteases"/>
    <property type="match status" value="1"/>
</dbReference>
<dbReference type="PANTHER" id="PTHR24256">
    <property type="entry name" value="TRYPTASE-RELATED"/>
    <property type="match status" value="1"/>
</dbReference>